<dbReference type="EMBL" id="CAJNDS010000968">
    <property type="protein sequence ID" value="CAE7242324.1"/>
    <property type="molecule type" value="Genomic_DNA"/>
</dbReference>
<feature type="compositionally biased region" description="Low complexity" evidence="1">
    <location>
        <begin position="20"/>
        <end position="33"/>
    </location>
</feature>
<feature type="compositionally biased region" description="Low complexity" evidence="1">
    <location>
        <begin position="75"/>
        <end position="93"/>
    </location>
</feature>
<feature type="compositionally biased region" description="Acidic residues" evidence="1">
    <location>
        <begin position="96"/>
        <end position="106"/>
    </location>
</feature>
<sequence length="138" mass="13705">MAPQMQGVPAQTLYMTPRTGSPVPGRPVGAPGAQVIHTMPATRSGGLQLGNVGAAATPAIAAAVANLISNASLRNPSPVAAASTSPAAAASPEKPAEEEGAEEGGQEDTLMTRLSQVYNDRTTGLAGCPMSAAAIARM</sequence>
<accession>A0A812LL01</accession>
<feature type="region of interest" description="Disordered" evidence="1">
    <location>
        <begin position="75"/>
        <end position="109"/>
    </location>
</feature>
<feature type="region of interest" description="Disordered" evidence="1">
    <location>
        <begin position="1"/>
        <end position="33"/>
    </location>
</feature>
<evidence type="ECO:0000313" key="2">
    <source>
        <dbReference type="EMBL" id="CAE7242324.1"/>
    </source>
</evidence>
<dbReference type="Proteomes" id="UP000604046">
    <property type="component" value="Unassembled WGS sequence"/>
</dbReference>
<keyword evidence="3" id="KW-1185">Reference proteome</keyword>
<organism evidence="2 3">
    <name type="scientific">Symbiodinium natans</name>
    <dbReference type="NCBI Taxonomy" id="878477"/>
    <lineage>
        <taxon>Eukaryota</taxon>
        <taxon>Sar</taxon>
        <taxon>Alveolata</taxon>
        <taxon>Dinophyceae</taxon>
        <taxon>Suessiales</taxon>
        <taxon>Symbiodiniaceae</taxon>
        <taxon>Symbiodinium</taxon>
    </lineage>
</organism>
<evidence type="ECO:0000313" key="3">
    <source>
        <dbReference type="Proteomes" id="UP000604046"/>
    </source>
</evidence>
<comment type="caution">
    <text evidence="2">The sequence shown here is derived from an EMBL/GenBank/DDBJ whole genome shotgun (WGS) entry which is preliminary data.</text>
</comment>
<evidence type="ECO:0000256" key="1">
    <source>
        <dbReference type="SAM" id="MobiDB-lite"/>
    </source>
</evidence>
<proteinExistence type="predicted"/>
<reference evidence="2" key="1">
    <citation type="submission" date="2021-02" db="EMBL/GenBank/DDBJ databases">
        <authorList>
            <person name="Dougan E. K."/>
            <person name="Rhodes N."/>
            <person name="Thang M."/>
            <person name="Chan C."/>
        </authorList>
    </citation>
    <scope>NUCLEOTIDE SEQUENCE</scope>
</reference>
<gene>
    <name evidence="2" type="ORF">SNAT2548_LOCUS11111</name>
</gene>
<dbReference type="AlphaFoldDB" id="A0A812LL01"/>
<protein>
    <submittedName>
        <fullName evidence="2">Uncharacterized protein</fullName>
    </submittedName>
</protein>
<name>A0A812LL01_9DINO</name>